<dbReference type="PRINTS" id="PR00080">
    <property type="entry name" value="SDRFAMILY"/>
</dbReference>
<keyword evidence="3" id="KW-1185">Reference proteome</keyword>
<dbReference type="Gene3D" id="3.40.50.720">
    <property type="entry name" value="NAD(P)-binding Rossmann-like Domain"/>
    <property type="match status" value="1"/>
</dbReference>
<organism evidence="2 3">
    <name type="scientific">Microbaculum marinum</name>
    <dbReference type="NCBI Taxonomy" id="1764581"/>
    <lineage>
        <taxon>Bacteria</taxon>
        <taxon>Pseudomonadati</taxon>
        <taxon>Pseudomonadota</taxon>
        <taxon>Alphaproteobacteria</taxon>
        <taxon>Hyphomicrobiales</taxon>
        <taxon>Tepidamorphaceae</taxon>
        <taxon>Microbaculum</taxon>
    </lineage>
</organism>
<gene>
    <name evidence="2" type="ORF">V3328_11370</name>
</gene>
<dbReference type="InterPro" id="IPR020904">
    <property type="entry name" value="Sc_DH/Rdtase_CS"/>
</dbReference>
<sequence>MSEMLRGKCALVTGSAGGGLGYALAAAFAGAGANVVLNGLCSVADGDAAAAALAEEHGIEAVFDPADLRKESEIGRMVGAAVERFGCVDILVNNAVVRHFAQIEEFDPADWDASVGVNITAAFHAVRHALPAMKRRGWGRIINISSYYGWRGAENRIDYVTTKTALLGMTRAIAIETAPTGVTCNAICPGSVPTPAIMARIEEIARDRGEPLEEVARDYARQRSPTGRFVAMEHVGDLAVFLCSPASADITGTTVPIDGGWLAA</sequence>
<evidence type="ECO:0000313" key="3">
    <source>
        <dbReference type="Proteomes" id="UP001378188"/>
    </source>
</evidence>
<accession>A0AAW9RPB3</accession>
<proteinExistence type="inferred from homology"/>
<dbReference type="PANTHER" id="PTHR42879:SF2">
    <property type="entry name" value="3-OXOACYL-[ACYL-CARRIER-PROTEIN] REDUCTASE FABG"/>
    <property type="match status" value="1"/>
</dbReference>
<dbReference type="GO" id="GO:0032787">
    <property type="term" value="P:monocarboxylic acid metabolic process"/>
    <property type="evidence" value="ECO:0007669"/>
    <property type="project" value="UniProtKB-ARBA"/>
</dbReference>
<dbReference type="InterPro" id="IPR036291">
    <property type="entry name" value="NAD(P)-bd_dom_sf"/>
</dbReference>
<dbReference type="SUPFAM" id="SSF51735">
    <property type="entry name" value="NAD(P)-binding Rossmann-fold domains"/>
    <property type="match status" value="1"/>
</dbReference>
<dbReference type="Pfam" id="PF13561">
    <property type="entry name" value="adh_short_C2"/>
    <property type="match status" value="1"/>
</dbReference>
<dbReference type="InterPro" id="IPR002347">
    <property type="entry name" value="SDR_fam"/>
</dbReference>
<protein>
    <submittedName>
        <fullName evidence="2">SDR family oxidoreductase</fullName>
    </submittedName>
</protein>
<dbReference type="Proteomes" id="UP001378188">
    <property type="component" value="Unassembled WGS sequence"/>
</dbReference>
<dbReference type="PANTHER" id="PTHR42879">
    <property type="entry name" value="3-OXOACYL-(ACYL-CARRIER-PROTEIN) REDUCTASE"/>
    <property type="match status" value="1"/>
</dbReference>
<dbReference type="PRINTS" id="PR00081">
    <property type="entry name" value="GDHRDH"/>
</dbReference>
<name>A0AAW9RPB3_9HYPH</name>
<dbReference type="PROSITE" id="PS00061">
    <property type="entry name" value="ADH_SHORT"/>
    <property type="match status" value="1"/>
</dbReference>
<evidence type="ECO:0000256" key="1">
    <source>
        <dbReference type="ARBA" id="ARBA00006484"/>
    </source>
</evidence>
<dbReference type="FunFam" id="3.40.50.720:FF:000084">
    <property type="entry name" value="Short-chain dehydrogenase reductase"/>
    <property type="match status" value="1"/>
</dbReference>
<comment type="similarity">
    <text evidence="1">Belongs to the short-chain dehydrogenases/reductases (SDR) family.</text>
</comment>
<dbReference type="EMBL" id="JAZHOF010000004">
    <property type="protein sequence ID" value="MEJ8572077.1"/>
    <property type="molecule type" value="Genomic_DNA"/>
</dbReference>
<dbReference type="InterPro" id="IPR050259">
    <property type="entry name" value="SDR"/>
</dbReference>
<evidence type="ECO:0000313" key="2">
    <source>
        <dbReference type="EMBL" id="MEJ8572077.1"/>
    </source>
</evidence>
<comment type="caution">
    <text evidence="2">The sequence shown here is derived from an EMBL/GenBank/DDBJ whole genome shotgun (WGS) entry which is preliminary data.</text>
</comment>
<reference evidence="2 3" key="1">
    <citation type="submission" date="2024-02" db="EMBL/GenBank/DDBJ databases">
        <title>Genome analysis and characterization of Microbaculum marinisediminis sp. nov., isolated from marine sediment.</title>
        <authorList>
            <person name="Du Z.-J."/>
            <person name="Ye Y.-Q."/>
            <person name="Zhang Z.-R."/>
            <person name="Yuan S.-M."/>
            <person name="Zhang X.-Y."/>
        </authorList>
    </citation>
    <scope>NUCLEOTIDE SEQUENCE [LARGE SCALE GENOMIC DNA]</scope>
    <source>
        <strain evidence="2 3">SDUM1044001</strain>
    </source>
</reference>
<dbReference type="RefSeq" id="WP_340329775.1">
    <property type="nucleotide sequence ID" value="NZ_JAZHOF010000004.1"/>
</dbReference>
<dbReference type="AlphaFoldDB" id="A0AAW9RPB3"/>